<dbReference type="PANTHER" id="PTHR24078">
    <property type="entry name" value="DNAJ HOMOLOG SUBFAMILY C MEMBER"/>
    <property type="match status" value="1"/>
</dbReference>
<dbReference type="InterPro" id="IPR001623">
    <property type="entry name" value="DnaJ_domain"/>
</dbReference>
<evidence type="ECO:0000313" key="3">
    <source>
        <dbReference type="Proteomes" id="UP000515163"/>
    </source>
</evidence>
<dbReference type="OrthoDB" id="550424at2759"/>
<dbReference type="KEGG" id="aten:116302328"/>
<dbReference type="Gene3D" id="2.60.260.20">
    <property type="entry name" value="Urease metallochaperone UreE, N-terminal domain"/>
    <property type="match status" value="2"/>
</dbReference>
<dbReference type="Pfam" id="PF00226">
    <property type="entry name" value="DnaJ"/>
    <property type="match status" value="1"/>
</dbReference>
<dbReference type="InterPro" id="IPR051339">
    <property type="entry name" value="DnaJ_subfamily_B"/>
</dbReference>
<dbReference type="GeneID" id="116302328"/>
<feature type="domain" description="J" evidence="2">
    <location>
        <begin position="4"/>
        <end position="68"/>
    </location>
</feature>
<dbReference type="CDD" id="cd10747">
    <property type="entry name" value="DnaJ_C"/>
    <property type="match status" value="1"/>
</dbReference>
<dbReference type="SUPFAM" id="SSF49493">
    <property type="entry name" value="HSP40/DnaJ peptide-binding domain"/>
    <property type="match status" value="2"/>
</dbReference>
<evidence type="ECO:0000256" key="1">
    <source>
        <dbReference type="ARBA" id="ARBA00023186"/>
    </source>
</evidence>
<dbReference type="CDD" id="cd06257">
    <property type="entry name" value="DnaJ"/>
    <property type="match status" value="1"/>
</dbReference>
<name>A0A6P8ILD5_ACTTE</name>
<dbReference type="SUPFAM" id="SSF46565">
    <property type="entry name" value="Chaperone J-domain"/>
    <property type="match status" value="1"/>
</dbReference>
<keyword evidence="1" id="KW-0143">Chaperone</keyword>
<dbReference type="Pfam" id="PF01556">
    <property type="entry name" value="DnaJ_C"/>
    <property type="match status" value="1"/>
</dbReference>
<dbReference type="PROSITE" id="PS50076">
    <property type="entry name" value="DNAJ_2"/>
    <property type="match status" value="1"/>
</dbReference>
<dbReference type="Proteomes" id="UP000515163">
    <property type="component" value="Unplaced"/>
</dbReference>
<keyword evidence="3" id="KW-1185">Reference proteome</keyword>
<dbReference type="GO" id="GO:0005829">
    <property type="term" value="C:cytosol"/>
    <property type="evidence" value="ECO:0007669"/>
    <property type="project" value="TreeGrafter"/>
</dbReference>
<dbReference type="PANTHER" id="PTHR24078:SF571">
    <property type="entry name" value="J DOMAIN-CONTAINING PROTEIN"/>
    <property type="match status" value="1"/>
</dbReference>
<reference evidence="4 5" key="1">
    <citation type="submission" date="2025-04" db="UniProtKB">
        <authorList>
            <consortium name="RefSeq"/>
        </authorList>
    </citation>
    <scope>IDENTIFICATION</scope>
    <source>
        <tissue evidence="4 5">Tentacle</tissue>
    </source>
</reference>
<gene>
    <name evidence="4 5" type="primary">LOC116302328</name>
</gene>
<organism evidence="3 5">
    <name type="scientific">Actinia tenebrosa</name>
    <name type="common">Australian red waratah sea anemone</name>
    <dbReference type="NCBI Taxonomy" id="6105"/>
    <lineage>
        <taxon>Eukaryota</taxon>
        <taxon>Metazoa</taxon>
        <taxon>Cnidaria</taxon>
        <taxon>Anthozoa</taxon>
        <taxon>Hexacorallia</taxon>
        <taxon>Actiniaria</taxon>
        <taxon>Actiniidae</taxon>
        <taxon>Actinia</taxon>
    </lineage>
</organism>
<evidence type="ECO:0000313" key="5">
    <source>
        <dbReference type="RefSeq" id="XP_031567470.1"/>
    </source>
</evidence>
<accession>A0A6P8ILD5</accession>
<dbReference type="RefSeq" id="XP_031567469.1">
    <property type="nucleotide sequence ID" value="XM_031711609.1"/>
</dbReference>
<dbReference type="PRINTS" id="PR00625">
    <property type="entry name" value="JDOMAIN"/>
</dbReference>
<evidence type="ECO:0000313" key="4">
    <source>
        <dbReference type="RefSeq" id="XP_031567469.1"/>
    </source>
</evidence>
<sequence>MGRDFYAVLGVPRNASTEDIKKAYKKQARIFHPDKNKNQGAEEKFKVISEAYKVLTDPNKREIFDMWGEEGLAGDFESRGFSFLDPMKVFREVFGDEDPFKEFDFFFFDGLGDSCNFSKVFQSHSSSSSSGGWKNFGNEGFNFAPGPDTFTKPETTLTQDPPIEQFLPMTLEELFTGCVKKLKITHQILSQNTYVQEEKILQIDVKPGWKAGTKVTFPNEGDMKPGVIAADIVFVVADKPHQFFKRDSDNNLLYLAKLTLREALVGCMVNVPTIDGRVLSIQVNEVIQPGTQKRIPGEGLPVPKLNGQRADMIVAFDVAFPTNLSNEQKEFLASLPF</sequence>
<proteinExistence type="predicted"/>
<dbReference type="GO" id="GO:0000122">
    <property type="term" value="P:negative regulation of transcription by RNA polymerase II"/>
    <property type="evidence" value="ECO:0007669"/>
    <property type="project" value="TreeGrafter"/>
</dbReference>
<dbReference type="RefSeq" id="XP_031567470.1">
    <property type="nucleotide sequence ID" value="XM_031711610.1"/>
</dbReference>
<dbReference type="FunFam" id="2.60.260.20:FF:000006">
    <property type="entry name" value="DnaJ subfamily B member 13"/>
    <property type="match status" value="1"/>
</dbReference>
<dbReference type="GO" id="GO:0051087">
    <property type="term" value="F:protein-folding chaperone binding"/>
    <property type="evidence" value="ECO:0007669"/>
    <property type="project" value="TreeGrafter"/>
</dbReference>
<dbReference type="GO" id="GO:0006457">
    <property type="term" value="P:protein folding"/>
    <property type="evidence" value="ECO:0007669"/>
    <property type="project" value="InterPro"/>
</dbReference>
<dbReference type="GO" id="GO:0051082">
    <property type="term" value="F:unfolded protein binding"/>
    <property type="evidence" value="ECO:0007669"/>
    <property type="project" value="InterPro"/>
</dbReference>
<dbReference type="SMART" id="SM00271">
    <property type="entry name" value="DnaJ"/>
    <property type="match status" value="1"/>
</dbReference>
<dbReference type="AlphaFoldDB" id="A0A6P8ILD5"/>
<dbReference type="InterPro" id="IPR002939">
    <property type="entry name" value="DnaJ_C"/>
</dbReference>
<dbReference type="InterPro" id="IPR036869">
    <property type="entry name" value="J_dom_sf"/>
</dbReference>
<dbReference type="InterPro" id="IPR008971">
    <property type="entry name" value="HSP40/DnaJ_pept-bd"/>
</dbReference>
<dbReference type="Gene3D" id="1.10.287.110">
    <property type="entry name" value="DnaJ domain"/>
    <property type="match status" value="1"/>
</dbReference>
<dbReference type="FunFam" id="2.60.260.20:FF:000002">
    <property type="entry name" value="Dnaj homolog subfamily b member"/>
    <property type="match status" value="1"/>
</dbReference>
<evidence type="ECO:0000259" key="2">
    <source>
        <dbReference type="PROSITE" id="PS50076"/>
    </source>
</evidence>
<protein>
    <submittedName>
        <fullName evidence="4 5">DnaJ homolog subfamily B member 4-like</fullName>
    </submittedName>
</protein>